<dbReference type="Gene3D" id="3.30.465.10">
    <property type="match status" value="1"/>
</dbReference>
<dbReference type="InterPro" id="IPR016208">
    <property type="entry name" value="Ald_Oxase/xanthine_DH-like"/>
</dbReference>
<evidence type="ECO:0000256" key="2">
    <source>
        <dbReference type="ARBA" id="ARBA00022723"/>
    </source>
</evidence>
<keyword evidence="3" id="KW-0274">FAD</keyword>
<evidence type="ECO:0000259" key="6">
    <source>
        <dbReference type="PROSITE" id="PS51085"/>
    </source>
</evidence>
<accession>A0A6B1DCM8</accession>
<dbReference type="GO" id="GO:0051537">
    <property type="term" value="F:2 iron, 2 sulfur cluster binding"/>
    <property type="evidence" value="ECO:0007669"/>
    <property type="project" value="InterPro"/>
</dbReference>
<evidence type="ECO:0000256" key="1">
    <source>
        <dbReference type="ARBA" id="ARBA00022630"/>
    </source>
</evidence>
<dbReference type="Gene3D" id="3.30.43.10">
    <property type="entry name" value="Uridine Diphospho-n-acetylenolpyruvylglucosamine Reductase, domain 2"/>
    <property type="match status" value="1"/>
</dbReference>
<dbReference type="SUPFAM" id="SSF55447">
    <property type="entry name" value="CO dehydrogenase flavoprotein C-terminal domain-like"/>
    <property type="match status" value="1"/>
</dbReference>
<dbReference type="Pfam" id="PF01799">
    <property type="entry name" value="Fer2_2"/>
    <property type="match status" value="1"/>
</dbReference>
<organism evidence="8">
    <name type="scientific">Caldilineaceae bacterium SB0661_bin_32</name>
    <dbReference type="NCBI Taxonomy" id="2605255"/>
    <lineage>
        <taxon>Bacteria</taxon>
        <taxon>Bacillati</taxon>
        <taxon>Chloroflexota</taxon>
        <taxon>Caldilineae</taxon>
        <taxon>Caldilineales</taxon>
        <taxon>Caldilineaceae</taxon>
    </lineage>
</organism>
<dbReference type="InterPro" id="IPR002888">
    <property type="entry name" value="2Fe-2S-bd"/>
</dbReference>
<dbReference type="GO" id="GO:0016491">
    <property type="term" value="F:oxidoreductase activity"/>
    <property type="evidence" value="ECO:0007669"/>
    <property type="project" value="UniProtKB-KW"/>
</dbReference>
<feature type="domain" description="FAD-binding PCMH-type" evidence="7">
    <location>
        <begin position="1"/>
        <end position="178"/>
    </location>
</feature>
<dbReference type="InterPro" id="IPR001041">
    <property type="entry name" value="2Fe-2S_ferredoxin-type"/>
</dbReference>
<dbReference type="CDD" id="cd00207">
    <property type="entry name" value="fer2"/>
    <property type="match status" value="1"/>
</dbReference>
<dbReference type="PROSITE" id="PS51387">
    <property type="entry name" value="FAD_PCMH"/>
    <property type="match status" value="1"/>
</dbReference>
<dbReference type="InterPro" id="IPR036683">
    <property type="entry name" value="CO_DH_flav_C_dom_sf"/>
</dbReference>
<dbReference type="InterPro" id="IPR016169">
    <property type="entry name" value="FAD-bd_PCMH_sub2"/>
</dbReference>
<evidence type="ECO:0000256" key="3">
    <source>
        <dbReference type="ARBA" id="ARBA00022827"/>
    </source>
</evidence>
<dbReference type="InterPro" id="IPR012675">
    <property type="entry name" value="Beta-grasp_dom_sf"/>
</dbReference>
<dbReference type="PANTHER" id="PTHR45444">
    <property type="entry name" value="XANTHINE DEHYDROGENASE"/>
    <property type="match status" value="1"/>
</dbReference>
<evidence type="ECO:0000313" key="8">
    <source>
        <dbReference type="EMBL" id="MYC97359.1"/>
    </source>
</evidence>
<dbReference type="InterPro" id="IPR002346">
    <property type="entry name" value="Mopterin_DH_FAD-bd"/>
</dbReference>
<gene>
    <name evidence="8" type="ORF">F4X14_20590</name>
</gene>
<evidence type="ECO:0000259" key="7">
    <source>
        <dbReference type="PROSITE" id="PS51387"/>
    </source>
</evidence>
<dbReference type="InterPro" id="IPR036318">
    <property type="entry name" value="FAD-bd_PCMH-like_sf"/>
</dbReference>
<dbReference type="InterPro" id="IPR005107">
    <property type="entry name" value="CO_DH_flav_C"/>
</dbReference>
<dbReference type="Gene3D" id="3.10.20.30">
    <property type="match status" value="1"/>
</dbReference>
<feature type="domain" description="2Fe-2S ferredoxin-type" evidence="6">
    <location>
        <begin position="320"/>
        <end position="393"/>
    </location>
</feature>
<dbReference type="InterPro" id="IPR036884">
    <property type="entry name" value="2Fe-2S-bd_dom_sf"/>
</dbReference>
<dbReference type="Gene3D" id="1.10.150.120">
    <property type="entry name" value="[2Fe-2S]-binding domain"/>
    <property type="match status" value="1"/>
</dbReference>
<proteinExistence type="predicted"/>
<reference evidence="8" key="1">
    <citation type="submission" date="2019-09" db="EMBL/GenBank/DDBJ databases">
        <title>Characterisation of the sponge microbiome using genome-centric metagenomics.</title>
        <authorList>
            <person name="Engelberts J.P."/>
            <person name="Robbins S.J."/>
            <person name="De Goeij J.M."/>
            <person name="Aranda M."/>
            <person name="Bell S.C."/>
            <person name="Webster N.S."/>
        </authorList>
    </citation>
    <scope>NUCLEOTIDE SEQUENCE</scope>
    <source>
        <strain evidence="8">SB0661_bin_32</strain>
    </source>
</reference>
<evidence type="ECO:0000256" key="4">
    <source>
        <dbReference type="ARBA" id="ARBA00023002"/>
    </source>
</evidence>
<sequence>MYRFCTSPLTLTDALKLKAEHGAAARFIAGGTDLLIDLARDGSADSAGVGLIDLTRIPGLADIREEEGALHLGPLVTHNQCVRSRSVVEGAFPLARACWEVGAPQIRNRATVAGNLVTASPANDSIVPLMALDASVRLESAARGSRTLPLARFFRGVRQVDLADDEMLTRISIPLPEPARRGNFIKLGLRRAQAISILSVAGSVACGGGEDWESAAVTHAAVALGAVAPTVVRAAEAETFLLGRTLTEETIAEAARLAATQARPIDDLRGSASYRAAMVETLVARLLRQLRDRRERDGWLETPVTLWGDTQGRWPVATGPGTAATVNGGAVELEGGMTLLDSLRAAGFVGVKEGCAEGECGACTVYLDGMAVMACLVPAERAAGSEIVTVEGLTGSSEQSSELLHSVQQALIESGGVQCGFCTPGIVMSAAALLAERSNPNRLEAQEALTGNLCRCTGYRKILDAVVAAGRGKRSEG</sequence>
<dbReference type="InterPro" id="IPR016166">
    <property type="entry name" value="FAD-bd_PCMH"/>
</dbReference>
<keyword evidence="4" id="KW-0560">Oxidoreductase</keyword>
<dbReference type="Pfam" id="PF00941">
    <property type="entry name" value="FAD_binding_5"/>
    <property type="match status" value="1"/>
</dbReference>
<keyword evidence="2" id="KW-0479">Metal-binding</keyword>
<protein>
    <submittedName>
        <fullName evidence="8">2Fe-2S iron-sulfur cluster binding domain-containing protein</fullName>
    </submittedName>
</protein>
<dbReference type="Pfam" id="PF03450">
    <property type="entry name" value="CO_deh_flav_C"/>
    <property type="match status" value="1"/>
</dbReference>
<name>A0A6B1DCM8_9CHLR</name>
<dbReference type="SUPFAM" id="SSF54292">
    <property type="entry name" value="2Fe-2S ferredoxin-like"/>
    <property type="match status" value="1"/>
</dbReference>
<dbReference type="PROSITE" id="PS00197">
    <property type="entry name" value="2FE2S_FER_1"/>
    <property type="match status" value="1"/>
</dbReference>
<keyword evidence="5" id="KW-0408">Iron</keyword>
<dbReference type="AlphaFoldDB" id="A0A6B1DCM8"/>
<evidence type="ECO:0000256" key="5">
    <source>
        <dbReference type="ARBA" id="ARBA00023004"/>
    </source>
</evidence>
<dbReference type="InterPro" id="IPR016167">
    <property type="entry name" value="FAD-bd_PCMH_sub1"/>
</dbReference>
<dbReference type="GO" id="GO:0071949">
    <property type="term" value="F:FAD binding"/>
    <property type="evidence" value="ECO:0007669"/>
    <property type="project" value="InterPro"/>
</dbReference>
<dbReference type="SUPFAM" id="SSF56176">
    <property type="entry name" value="FAD-binding/transporter-associated domain-like"/>
    <property type="match status" value="1"/>
</dbReference>
<dbReference type="PROSITE" id="PS51085">
    <property type="entry name" value="2FE2S_FER_2"/>
    <property type="match status" value="1"/>
</dbReference>
<dbReference type="Gene3D" id="3.30.390.50">
    <property type="entry name" value="CO dehydrogenase flavoprotein, C-terminal domain"/>
    <property type="match status" value="1"/>
</dbReference>
<dbReference type="SMART" id="SM01092">
    <property type="entry name" value="CO_deh_flav_C"/>
    <property type="match status" value="1"/>
</dbReference>
<comment type="caution">
    <text evidence="8">The sequence shown here is derived from an EMBL/GenBank/DDBJ whole genome shotgun (WGS) entry which is preliminary data.</text>
</comment>
<dbReference type="InterPro" id="IPR006058">
    <property type="entry name" value="2Fe2S_fd_BS"/>
</dbReference>
<dbReference type="GO" id="GO:0005506">
    <property type="term" value="F:iron ion binding"/>
    <property type="evidence" value="ECO:0007669"/>
    <property type="project" value="InterPro"/>
</dbReference>
<keyword evidence="1" id="KW-0285">Flavoprotein</keyword>
<dbReference type="EMBL" id="VXMH01000115">
    <property type="protein sequence ID" value="MYC97359.1"/>
    <property type="molecule type" value="Genomic_DNA"/>
</dbReference>
<dbReference type="SUPFAM" id="SSF47741">
    <property type="entry name" value="CO dehydrogenase ISP C-domain like"/>
    <property type="match status" value="1"/>
</dbReference>
<dbReference type="InterPro" id="IPR036010">
    <property type="entry name" value="2Fe-2S_ferredoxin-like_sf"/>
</dbReference>
<dbReference type="PANTHER" id="PTHR45444:SF3">
    <property type="entry name" value="XANTHINE DEHYDROGENASE"/>
    <property type="match status" value="1"/>
</dbReference>
<dbReference type="Pfam" id="PF00111">
    <property type="entry name" value="Fer2"/>
    <property type="match status" value="1"/>
</dbReference>